<reference evidence="2 3" key="1">
    <citation type="submission" date="2023-02" db="EMBL/GenBank/DDBJ databases">
        <title>LHISI_Scaffold_Assembly.</title>
        <authorList>
            <person name="Stuart O.P."/>
            <person name="Cleave R."/>
            <person name="Magrath M.J.L."/>
            <person name="Mikheyev A.S."/>
        </authorList>
    </citation>
    <scope>NUCLEOTIDE SEQUENCE [LARGE SCALE GENOMIC DNA]</scope>
    <source>
        <strain evidence="2">Daus_M_001</strain>
        <tissue evidence="2">Leg muscle</tissue>
    </source>
</reference>
<sequence>MRRSDGATPHSPPSQYIANDNCDKCLIVTWFGYFCWYKLRALRLLQPASPHIKCNLANYSYLNLDILSTPQLYTLLSPVHTFCIVSPVLSEMLAQYLLLTMCLPPRAESIASAQFAVNRLYINISAYIGPQLVSQAKDDIRPTAKKQGARPELPDLGFDSTSVKKQRIDYEPYRTHATARGLSYLLQRATATLCGQFTYLLTINVVRSCLHMLPVHELIGFSVAKAPNSGAAVAQWLENTIRGPQKLSGENCLYEESFSSNEALRSGPMHFVHGDRLKEHTEICKDSSTGSQRVLPEYLLLHRWRMSSLTTVYYVERAGAPLAPVLDGGCRAVFSGLAPGSQHSAVLCHDTTPPSGVSSLGSSSSARVTKDKADGDNALKQTQYNSSFLPELAQLAVSAPRPGNSYGVLEAPTQSITSRFVTLFLPSFLYRCNEAAGAVLKRTDNKRRSNETACTERKKKTAAANNQKIVLSLSYSSHLGEPGSISRQAFPKFSRVGIVPDDAAGRRVFSVFSRFPHSCILVLLHTHLASLIGDARGRYGRQLHARLGPHRSYAQGVQCFRRNAVLCKLDLTYDNECDEIPNLRSPIGHANLFAPIANAISPSLLETRQLRELAKGKYILQLQYVLVHTAVADLLSHSPPTKANRVQYPAGSQDFPKWESCRTIEVNVEQRWNVRAGETGVPLENPTTNGNVRHVSHMLKYRFDPAGYENRFVVELGEDVSMEQRRNERAGETEDPRENALTTRGENPGGPRRTQFAWVDTVSTVQRHDGNTACLAPRSDEELGVRVSVARIAPSLLDLRRAGSCIKRIPAEEIYFNLELTHRRLNVYQRSVSCVKEAGTVIVPAQNTALLVVHDHIETKAVLRADGGDWVSMEKRRNERVGETGNLIENPPNNGIVRHDSHLQKSGVTRPAIEPESLWWEASRGRGGVAVRLLATLLSEPGSISSGIPPGFLHVGIVPDDFTGRPVFSGISRFPCPCVPSLLYAQLASPSSALKMTALRAAQISPLDLYTILACSCFAGHINKICFIRHIRRSVK</sequence>
<feature type="region of interest" description="Disordered" evidence="1">
    <location>
        <begin position="353"/>
        <end position="376"/>
    </location>
</feature>
<name>A0ABQ9GQU8_9NEOP</name>
<comment type="caution">
    <text evidence="2">The sequence shown here is derived from an EMBL/GenBank/DDBJ whole genome shotgun (WGS) entry which is preliminary data.</text>
</comment>
<dbReference type="EMBL" id="JARBHB010000010">
    <property type="protein sequence ID" value="KAJ8874427.1"/>
    <property type="molecule type" value="Genomic_DNA"/>
</dbReference>
<evidence type="ECO:0000256" key="1">
    <source>
        <dbReference type="SAM" id="MobiDB-lite"/>
    </source>
</evidence>
<evidence type="ECO:0000313" key="3">
    <source>
        <dbReference type="Proteomes" id="UP001159363"/>
    </source>
</evidence>
<feature type="compositionally biased region" description="Low complexity" evidence="1">
    <location>
        <begin position="355"/>
        <end position="365"/>
    </location>
</feature>
<accession>A0ABQ9GQU8</accession>
<feature type="region of interest" description="Disordered" evidence="1">
    <location>
        <begin position="723"/>
        <end position="753"/>
    </location>
</feature>
<gene>
    <name evidence="2" type="ORF">PR048_025276</name>
</gene>
<feature type="compositionally biased region" description="Basic and acidic residues" evidence="1">
    <location>
        <begin position="723"/>
        <end position="738"/>
    </location>
</feature>
<organism evidence="2 3">
    <name type="scientific">Dryococelus australis</name>
    <dbReference type="NCBI Taxonomy" id="614101"/>
    <lineage>
        <taxon>Eukaryota</taxon>
        <taxon>Metazoa</taxon>
        <taxon>Ecdysozoa</taxon>
        <taxon>Arthropoda</taxon>
        <taxon>Hexapoda</taxon>
        <taxon>Insecta</taxon>
        <taxon>Pterygota</taxon>
        <taxon>Neoptera</taxon>
        <taxon>Polyneoptera</taxon>
        <taxon>Phasmatodea</taxon>
        <taxon>Verophasmatodea</taxon>
        <taxon>Anareolatae</taxon>
        <taxon>Phasmatidae</taxon>
        <taxon>Eurycanthinae</taxon>
        <taxon>Dryococelus</taxon>
    </lineage>
</organism>
<keyword evidence="3" id="KW-1185">Reference proteome</keyword>
<evidence type="ECO:0000313" key="2">
    <source>
        <dbReference type="EMBL" id="KAJ8874427.1"/>
    </source>
</evidence>
<proteinExistence type="predicted"/>
<dbReference type="Proteomes" id="UP001159363">
    <property type="component" value="Chromosome 9"/>
</dbReference>
<protein>
    <submittedName>
        <fullName evidence="2">Uncharacterized protein</fullName>
    </submittedName>
</protein>